<reference evidence="10 11" key="1">
    <citation type="submission" date="2022-04" db="EMBL/GenBank/DDBJ databases">
        <title>Halobacillus sp. isolated from saltern.</title>
        <authorList>
            <person name="Won M."/>
            <person name="Lee C.-M."/>
            <person name="Woen H.-Y."/>
            <person name="Kwon S.-W."/>
        </authorList>
    </citation>
    <scope>NUCLEOTIDE SEQUENCE [LARGE SCALE GENOMIC DNA]</scope>
    <source>
        <strain evidence="10 11">SSTM10-2</strain>
    </source>
</reference>
<keyword evidence="7" id="KW-0423">Lactose metabolism</keyword>
<dbReference type="GO" id="GO:0008662">
    <property type="term" value="F:1-phosphofructokinase activity"/>
    <property type="evidence" value="ECO:0007669"/>
    <property type="project" value="UniProtKB-EC"/>
</dbReference>
<evidence type="ECO:0000256" key="1">
    <source>
        <dbReference type="ARBA" id="ARBA00005380"/>
    </source>
</evidence>
<evidence type="ECO:0000256" key="3">
    <source>
        <dbReference type="ARBA" id="ARBA00022741"/>
    </source>
</evidence>
<feature type="domain" description="Carbohydrate kinase PfkB" evidence="9">
    <location>
        <begin position="7"/>
        <end position="281"/>
    </location>
</feature>
<accession>A0ABY4H1Y5</accession>
<evidence type="ECO:0000313" key="10">
    <source>
        <dbReference type="EMBL" id="UOQ94324.1"/>
    </source>
</evidence>
<keyword evidence="11" id="KW-1185">Reference proteome</keyword>
<evidence type="ECO:0000256" key="6">
    <source>
        <dbReference type="ARBA" id="ARBA00047745"/>
    </source>
</evidence>
<dbReference type="CDD" id="cd01164">
    <property type="entry name" value="FruK_PfkB_like"/>
    <property type="match status" value="1"/>
</dbReference>
<comment type="pathway">
    <text evidence="7">Carbohydrate metabolism; D-tagatose 6-phosphate degradation; D-glyceraldehyde 3-phosphate and glycerone phosphate from D-tagatose 6-phosphate: step 1/2.</text>
</comment>
<evidence type="ECO:0000256" key="2">
    <source>
        <dbReference type="ARBA" id="ARBA00022679"/>
    </source>
</evidence>
<gene>
    <name evidence="10" type="primary">pfkB</name>
    <name evidence="10" type="ORF">MUO14_05015</name>
</gene>
<dbReference type="InterPro" id="IPR022463">
    <property type="entry name" value="1-PFruKinase"/>
</dbReference>
<dbReference type="PIRSF" id="PIRSF000535">
    <property type="entry name" value="1PFK/6PFK/LacC"/>
    <property type="match status" value="1"/>
</dbReference>
<dbReference type="Gene3D" id="3.40.1190.20">
    <property type="match status" value="1"/>
</dbReference>
<dbReference type="EC" id="2.7.1.144" evidence="7"/>
<dbReference type="NCBIfam" id="TIGR03168">
    <property type="entry name" value="1-PFK"/>
    <property type="match status" value="1"/>
</dbReference>
<comment type="similarity">
    <text evidence="1">Belongs to the carbohydrate kinase pfkB family.</text>
</comment>
<dbReference type="PROSITE" id="PS00584">
    <property type="entry name" value="PFKB_KINASES_2"/>
    <property type="match status" value="1"/>
</dbReference>
<sequence>MIYTCTLNPSIDYVMHVDDFNLGELNRADRTLYYPGGKGINVSRVMARLTVQSVALGYLGNFTGQFITNFLDEEGVKHSFVDTGQYTRINVKLKGDKESEINGPGPKVSRSQLDELLTQIKQLKTDDILILAGNVPSSLPKDFYLKIADLCIANGISLVVDTSGQALTQLIGKSIFLLKPNNHELGELFNTTITTKEAAAHYAQKLVQQGAKHVIVSMGGEGAIYVNEHQQLFATAPQGEVRNSVGAGDSVVAGFISALTLNKQLEEAFRYGVAAGSATAFQDDLCQQSDVDELVNRITITPLFKEGKVNENY</sequence>
<comment type="catalytic activity">
    <reaction evidence="6 8">
        <text>beta-D-fructose 1-phosphate + ATP = beta-D-fructose 1,6-bisphosphate + ADP + H(+)</text>
        <dbReference type="Rhea" id="RHEA:14213"/>
        <dbReference type="ChEBI" id="CHEBI:15378"/>
        <dbReference type="ChEBI" id="CHEBI:30616"/>
        <dbReference type="ChEBI" id="CHEBI:32966"/>
        <dbReference type="ChEBI" id="CHEBI:138881"/>
        <dbReference type="ChEBI" id="CHEBI:456216"/>
        <dbReference type="EC" id="2.7.1.56"/>
    </reaction>
</comment>
<protein>
    <recommendedName>
        <fullName evidence="7">Tagatose-6-phosphate kinase</fullName>
        <ecNumber evidence="7">2.7.1.144</ecNumber>
    </recommendedName>
</protein>
<evidence type="ECO:0000259" key="9">
    <source>
        <dbReference type="Pfam" id="PF00294"/>
    </source>
</evidence>
<dbReference type="PANTHER" id="PTHR46566">
    <property type="entry name" value="1-PHOSPHOFRUCTOKINASE-RELATED"/>
    <property type="match status" value="1"/>
</dbReference>
<keyword evidence="5 7" id="KW-0067">ATP-binding</keyword>
<evidence type="ECO:0000256" key="5">
    <source>
        <dbReference type="ARBA" id="ARBA00022840"/>
    </source>
</evidence>
<dbReference type="InterPro" id="IPR029056">
    <property type="entry name" value="Ribokinase-like"/>
</dbReference>
<dbReference type="Pfam" id="PF00294">
    <property type="entry name" value="PfkB"/>
    <property type="match status" value="1"/>
</dbReference>
<dbReference type="Proteomes" id="UP000831880">
    <property type="component" value="Chromosome"/>
</dbReference>
<organism evidence="10 11">
    <name type="scientific">Halobacillus shinanisalinarum</name>
    <dbReference type="NCBI Taxonomy" id="2932258"/>
    <lineage>
        <taxon>Bacteria</taxon>
        <taxon>Bacillati</taxon>
        <taxon>Bacillota</taxon>
        <taxon>Bacilli</taxon>
        <taxon>Bacillales</taxon>
        <taxon>Bacillaceae</taxon>
        <taxon>Halobacillus</taxon>
    </lineage>
</organism>
<keyword evidence="3 7" id="KW-0547">Nucleotide-binding</keyword>
<dbReference type="InterPro" id="IPR002173">
    <property type="entry name" value="Carboh/pur_kinase_PfkB_CS"/>
</dbReference>
<dbReference type="RefSeq" id="WP_244753986.1">
    <property type="nucleotide sequence ID" value="NZ_CP095074.1"/>
</dbReference>
<comment type="catalytic activity">
    <reaction evidence="7">
        <text>D-tagatofuranose 6-phosphate + ATP = D-tagatofuranose 1,6-bisphosphate + ADP + H(+)</text>
        <dbReference type="Rhea" id="RHEA:12420"/>
        <dbReference type="ChEBI" id="CHEBI:15378"/>
        <dbReference type="ChEBI" id="CHEBI:30616"/>
        <dbReference type="ChEBI" id="CHEBI:58694"/>
        <dbReference type="ChEBI" id="CHEBI:58695"/>
        <dbReference type="ChEBI" id="CHEBI:456216"/>
        <dbReference type="EC" id="2.7.1.144"/>
    </reaction>
</comment>
<dbReference type="EMBL" id="CP095074">
    <property type="protein sequence ID" value="UOQ94324.1"/>
    <property type="molecule type" value="Genomic_DNA"/>
</dbReference>
<dbReference type="InterPro" id="IPR011611">
    <property type="entry name" value="PfkB_dom"/>
</dbReference>
<keyword evidence="4 8" id="KW-0418">Kinase</keyword>
<evidence type="ECO:0000256" key="7">
    <source>
        <dbReference type="PIRNR" id="PIRNR000535"/>
    </source>
</evidence>
<keyword evidence="2 7" id="KW-0808">Transferase</keyword>
<dbReference type="NCBIfam" id="TIGR03828">
    <property type="entry name" value="pfkB"/>
    <property type="match status" value="1"/>
</dbReference>
<name>A0ABY4H1Y5_9BACI</name>
<dbReference type="InterPro" id="IPR017583">
    <property type="entry name" value="Tagatose/fructose_Pkinase"/>
</dbReference>
<comment type="function">
    <text evidence="8">Catalyzes the ATP-dependent phosphorylation of fructose-l-phosphate to fructose-l,6-bisphosphate.</text>
</comment>
<proteinExistence type="inferred from homology"/>
<dbReference type="PANTHER" id="PTHR46566:SF1">
    <property type="entry name" value="1-PHOSPHOFRUCTOKINASE"/>
    <property type="match status" value="1"/>
</dbReference>
<evidence type="ECO:0000313" key="11">
    <source>
        <dbReference type="Proteomes" id="UP000831880"/>
    </source>
</evidence>
<evidence type="ECO:0000256" key="8">
    <source>
        <dbReference type="RuleBase" id="RU369061"/>
    </source>
</evidence>
<comment type="similarity">
    <text evidence="7">Belongs to the carbohydrate kinase PfkB family. LacC subfamily.</text>
</comment>
<evidence type="ECO:0000256" key="4">
    <source>
        <dbReference type="ARBA" id="ARBA00022777"/>
    </source>
</evidence>
<dbReference type="SUPFAM" id="SSF53613">
    <property type="entry name" value="Ribokinase-like"/>
    <property type="match status" value="1"/>
</dbReference>